<gene>
    <name evidence="2" type="ORF">BJ554DRAFT_5382</name>
</gene>
<feature type="region of interest" description="Disordered" evidence="1">
    <location>
        <begin position="1"/>
        <end position="147"/>
    </location>
</feature>
<sequence length="519" mass="53146">MQLPPVKRPPLPPPAARSAMATNAPPIQPTAYLAEGVARQQTSEDPTTASKAPVVPTSGQSLKVAAVEETGQEVAKSANRAATKKPPEQATEQKTEEAAQKPKPPFPRRATGKPRPIPAPASSGQENVSAPPVPKASPAAKIHGKKLPPVLEASESWQSINFLPAETKRSPAARQKVREDQESARPTELRRAAGNPERSGPSAEGSDAPPVSTATPTVEAKANKVLESRVSAASSAQSQQGAAVLSQTREKGPIATAISAAPVASEILSNQKPELQDAAIPPVRSQQAAAVPSQTTGERPTATRISTSSPVPKTPAQELQGFAINVTPPHASEERQLAAEVSIASLVSKTQASPTTEPHTSAVPATAADAQQRAAPPRTAPPRPAPPTAQARDELQTAAAVPATVDGQQEAASPKQPPTPALPRPAPPQPRDELQKSAEVPATADAQKPVAPARPAPPRPVPSRGMPTPSAGVAGAPGAPPTSTSFGAATTSVREEARFSASAADSSTPTEQVASDACP</sequence>
<feature type="compositionally biased region" description="Basic and acidic residues" evidence="1">
    <location>
        <begin position="85"/>
        <end position="100"/>
    </location>
</feature>
<dbReference type="Proteomes" id="UP000673691">
    <property type="component" value="Unassembled WGS sequence"/>
</dbReference>
<feature type="compositionally biased region" description="Polar residues" evidence="1">
    <location>
        <begin position="349"/>
        <end position="359"/>
    </location>
</feature>
<feature type="compositionally biased region" description="Low complexity" evidence="1">
    <location>
        <begin position="231"/>
        <end position="247"/>
    </location>
</feature>
<organism evidence="2 3">
    <name type="scientific">Olpidium bornovanus</name>
    <dbReference type="NCBI Taxonomy" id="278681"/>
    <lineage>
        <taxon>Eukaryota</taxon>
        <taxon>Fungi</taxon>
        <taxon>Fungi incertae sedis</taxon>
        <taxon>Olpidiomycota</taxon>
        <taxon>Olpidiomycotina</taxon>
        <taxon>Olpidiomycetes</taxon>
        <taxon>Olpidiales</taxon>
        <taxon>Olpidiaceae</taxon>
        <taxon>Olpidium</taxon>
    </lineage>
</organism>
<reference evidence="2 3" key="1">
    <citation type="journal article" name="Sci. Rep.">
        <title>Genome-scale phylogenetic analyses confirm Olpidium as the closest living zoosporic fungus to the non-flagellated, terrestrial fungi.</title>
        <authorList>
            <person name="Chang Y."/>
            <person name="Rochon D."/>
            <person name="Sekimoto S."/>
            <person name="Wang Y."/>
            <person name="Chovatia M."/>
            <person name="Sandor L."/>
            <person name="Salamov A."/>
            <person name="Grigoriev I.V."/>
            <person name="Stajich J.E."/>
            <person name="Spatafora J.W."/>
        </authorList>
    </citation>
    <scope>NUCLEOTIDE SEQUENCE [LARGE SCALE GENOMIC DNA]</scope>
    <source>
        <strain evidence="2">S191</strain>
    </source>
</reference>
<feature type="compositionally biased region" description="Polar residues" evidence="1">
    <location>
        <begin position="39"/>
        <end position="50"/>
    </location>
</feature>
<feature type="region of interest" description="Disordered" evidence="1">
    <location>
        <begin position="162"/>
        <end position="250"/>
    </location>
</feature>
<feature type="compositionally biased region" description="Polar residues" evidence="1">
    <location>
        <begin position="503"/>
        <end position="513"/>
    </location>
</feature>
<feature type="region of interest" description="Disordered" evidence="1">
    <location>
        <begin position="349"/>
        <end position="519"/>
    </location>
</feature>
<feature type="compositionally biased region" description="Pro residues" evidence="1">
    <location>
        <begin position="378"/>
        <end position="387"/>
    </location>
</feature>
<keyword evidence="3" id="KW-1185">Reference proteome</keyword>
<dbReference type="EMBL" id="JAEFCI010002319">
    <property type="protein sequence ID" value="KAG5462311.1"/>
    <property type="molecule type" value="Genomic_DNA"/>
</dbReference>
<protein>
    <submittedName>
        <fullName evidence="2">Uncharacterized protein</fullName>
    </submittedName>
</protein>
<evidence type="ECO:0000256" key="1">
    <source>
        <dbReference type="SAM" id="MobiDB-lite"/>
    </source>
</evidence>
<proteinExistence type="predicted"/>
<evidence type="ECO:0000313" key="2">
    <source>
        <dbReference type="EMBL" id="KAG5462311.1"/>
    </source>
</evidence>
<feature type="compositionally biased region" description="Pro residues" evidence="1">
    <location>
        <begin position="1"/>
        <end position="15"/>
    </location>
</feature>
<feature type="compositionally biased region" description="Polar residues" evidence="1">
    <location>
        <begin position="284"/>
        <end position="311"/>
    </location>
</feature>
<feature type="non-terminal residue" evidence="2">
    <location>
        <position position="519"/>
    </location>
</feature>
<feature type="compositionally biased region" description="Low complexity" evidence="1">
    <location>
        <begin position="364"/>
        <end position="377"/>
    </location>
</feature>
<feature type="region of interest" description="Disordered" evidence="1">
    <location>
        <begin position="281"/>
        <end position="315"/>
    </location>
</feature>
<feature type="compositionally biased region" description="Basic and acidic residues" evidence="1">
    <location>
        <begin position="176"/>
        <end position="191"/>
    </location>
</feature>
<feature type="compositionally biased region" description="Pro residues" evidence="1">
    <location>
        <begin position="415"/>
        <end position="429"/>
    </location>
</feature>
<name>A0A8H7ZZK8_9FUNG</name>
<feature type="compositionally biased region" description="Pro residues" evidence="1">
    <location>
        <begin position="452"/>
        <end position="461"/>
    </location>
</feature>
<dbReference type="AlphaFoldDB" id="A0A8H7ZZK8"/>
<accession>A0A8H7ZZK8</accession>
<feature type="compositionally biased region" description="Low complexity" evidence="1">
    <location>
        <begin position="467"/>
        <end position="485"/>
    </location>
</feature>
<comment type="caution">
    <text evidence="2">The sequence shown here is derived from an EMBL/GenBank/DDBJ whole genome shotgun (WGS) entry which is preliminary data.</text>
</comment>
<evidence type="ECO:0000313" key="3">
    <source>
        <dbReference type="Proteomes" id="UP000673691"/>
    </source>
</evidence>